<evidence type="ECO:0000256" key="8">
    <source>
        <dbReference type="PROSITE-ProRule" id="PRU00042"/>
    </source>
</evidence>
<dbReference type="SUPFAM" id="SSF57667">
    <property type="entry name" value="beta-beta-alpha zinc fingers"/>
    <property type="match status" value="2"/>
</dbReference>
<proteinExistence type="predicted"/>
<evidence type="ECO:0000256" key="5">
    <source>
        <dbReference type="ARBA" id="ARBA00023015"/>
    </source>
</evidence>
<evidence type="ECO:0000259" key="10">
    <source>
        <dbReference type="PROSITE" id="PS50157"/>
    </source>
</evidence>
<evidence type="ECO:0000256" key="3">
    <source>
        <dbReference type="ARBA" id="ARBA00022737"/>
    </source>
</evidence>
<dbReference type="Gene3D" id="3.30.160.60">
    <property type="entry name" value="Classic Zinc Finger"/>
    <property type="match status" value="2"/>
</dbReference>
<dbReference type="FunCoup" id="A0A6L2PRM5">
    <property type="interactions" value="5"/>
</dbReference>
<dbReference type="GO" id="GO:0001227">
    <property type="term" value="F:DNA-binding transcription repressor activity, RNA polymerase II-specific"/>
    <property type="evidence" value="ECO:0007669"/>
    <property type="project" value="TreeGrafter"/>
</dbReference>
<comment type="subcellular location">
    <subcellularLocation>
        <location evidence="1">Nucleus</location>
    </subcellularLocation>
</comment>
<dbReference type="EMBL" id="BLKM01011744">
    <property type="protein sequence ID" value="GFG34240.1"/>
    <property type="molecule type" value="Genomic_DNA"/>
</dbReference>
<dbReference type="PROSITE" id="PS50157">
    <property type="entry name" value="ZINC_FINGER_C2H2_2"/>
    <property type="match status" value="2"/>
</dbReference>
<evidence type="ECO:0000256" key="1">
    <source>
        <dbReference type="ARBA" id="ARBA00004123"/>
    </source>
</evidence>
<evidence type="ECO:0000256" key="9">
    <source>
        <dbReference type="SAM" id="MobiDB-lite"/>
    </source>
</evidence>
<dbReference type="GO" id="GO:0008270">
    <property type="term" value="F:zinc ion binding"/>
    <property type="evidence" value="ECO:0007669"/>
    <property type="project" value="UniProtKB-KW"/>
</dbReference>
<evidence type="ECO:0000256" key="4">
    <source>
        <dbReference type="ARBA" id="ARBA00022833"/>
    </source>
</evidence>
<evidence type="ECO:0000256" key="6">
    <source>
        <dbReference type="ARBA" id="ARBA00023163"/>
    </source>
</evidence>
<dbReference type="InterPro" id="IPR013087">
    <property type="entry name" value="Znf_C2H2_type"/>
</dbReference>
<dbReference type="PROSITE" id="PS00028">
    <property type="entry name" value="ZINC_FINGER_C2H2_1"/>
    <property type="match status" value="2"/>
</dbReference>
<dbReference type="Proteomes" id="UP000502823">
    <property type="component" value="Unassembled WGS sequence"/>
</dbReference>
<feature type="compositionally biased region" description="Polar residues" evidence="9">
    <location>
        <begin position="892"/>
        <end position="904"/>
    </location>
</feature>
<keyword evidence="2" id="KW-0479">Metal-binding</keyword>
<evidence type="ECO:0000256" key="2">
    <source>
        <dbReference type="ARBA" id="ARBA00022723"/>
    </source>
</evidence>
<evidence type="ECO:0000313" key="11">
    <source>
        <dbReference type="EMBL" id="GFG34240.1"/>
    </source>
</evidence>
<feature type="domain" description="C2H2-type" evidence="10">
    <location>
        <begin position="348"/>
        <end position="376"/>
    </location>
</feature>
<dbReference type="SMART" id="SM00355">
    <property type="entry name" value="ZnF_C2H2"/>
    <property type="match status" value="4"/>
</dbReference>
<accession>A0A6L2PRM5</accession>
<name>A0A6L2PRM5_COPFO</name>
<feature type="compositionally biased region" description="Polar residues" evidence="9">
    <location>
        <begin position="572"/>
        <end position="599"/>
    </location>
</feature>
<dbReference type="GO" id="GO:0005654">
    <property type="term" value="C:nucleoplasm"/>
    <property type="evidence" value="ECO:0007669"/>
    <property type="project" value="TreeGrafter"/>
</dbReference>
<keyword evidence="8" id="KW-0863">Zinc-finger</keyword>
<evidence type="ECO:0000313" key="12">
    <source>
        <dbReference type="Proteomes" id="UP000502823"/>
    </source>
</evidence>
<dbReference type="GO" id="GO:0000978">
    <property type="term" value="F:RNA polymerase II cis-regulatory region sequence-specific DNA binding"/>
    <property type="evidence" value="ECO:0007669"/>
    <property type="project" value="TreeGrafter"/>
</dbReference>
<sequence length="933" mass="103652">MWPELCWLVRNSVADRKENIFTKQDESWRNKKIGADKSASVLLKMSSSFLTCPLCSQPGFQTIDSLCYGLISAATRQVVCPVCHDILFGLDKFTIHLFSHSVQHQREANNSTVPIEISSFRNATAPLNQQSSSPSRTNRLLMSSKVDFNTKGKDITEYPNSNDHTNLASSISRKTIPGSTGCWSKEMITEDKLRMENLNDKQSCKIVSDTSEAIKKYDPEKSEVNSVCEEQSRNNKRDCKCTITSQSNSVALVECTQSNSELVEAQTATKSSQTLSECPQISQMAKIGNISSSLESKLSHPPYHCSSGHVSETTHRNASVHCLVLSSALSQEKSAQVIPTEKGVKGVIRCKMCGFEFEDTAILAIHHQLVHCMESRSETPNHRIEASDGCKQGHTFGEKNQFPCHLCSKAFKMRGSLMVHLRVAHSSGIVSGRSFIRRVDPDSPSEERKFSCHVCSKSFKKFQSTYSNYVCLMHIVYAQELISKDVNIRDRPQLNFVISGKCFRQRVSYLVHRRIHTGVMPYRCTACDKRFRYKVSQRTHKCPSQPPGIVVRQSSDLVQKLLQVAQQKAAPGSSQMPSAHTIANNDDTGRNGETQQPPSTLRPLDESHSFPILQQHSQHQQFNDSQFTIIVGNDIQSLFPTGQILLASGSLYGGPSSGTNVLHSNSNENLKMKQISDTHKMKEETGLLNKKRNTQNPPDMADTGVVMMTPDFKTDRQETKEGKCMMQDGNNNFDAGKMKNTTGCKPAVSSLNVGGSQDEFSHKSNNNTNSILTTGNKVAQNLASLQESDFQLSAEDELQISTCGPTDFCKSSNKRCKSTENLDLVVETTDFFTMIMSPTVKSLHSPSEKLRHLTLSSPVDTLLGSEDDGMYEFLMNSADTAMPTNQDKRTDSNSTESLKMTSKTVQREEPGIKQLQTINQESLKQLLYGTPGS</sequence>
<keyword evidence="7" id="KW-0539">Nucleus</keyword>
<keyword evidence="6" id="KW-0804">Transcription</keyword>
<keyword evidence="12" id="KW-1185">Reference proteome</keyword>
<dbReference type="PANTHER" id="PTHR24399:SF70">
    <property type="entry name" value="C2H2-TYPE DOMAIN-CONTAINING PROTEIN"/>
    <property type="match status" value="1"/>
</dbReference>
<dbReference type="InterPro" id="IPR036236">
    <property type="entry name" value="Znf_C2H2_sf"/>
</dbReference>
<keyword evidence="4" id="KW-0862">Zinc</keyword>
<protein>
    <recommendedName>
        <fullName evidence="10">C2H2-type domain-containing protein</fullName>
    </recommendedName>
</protein>
<feature type="region of interest" description="Disordered" evidence="9">
    <location>
        <begin position="878"/>
        <end position="917"/>
    </location>
</feature>
<dbReference type="InParanoid" id="A0A6L2PRM5"/>
<keyword evidence="5" id="KW-0805">Transcription regulation</keyword>
<organism evidence="11 12">
    <name type="scientific">Coptotermes formosanus</name>
    <name type="common">Formosan subterranean termite</name>
    <dbReference type="NCBI Taxonomy" id="36987"/>
    <lineage>
        <taxon>Eukaryota</taxon>
        <taxon>Metazoa</taxon>
        <taxon>Ecdysozoa</taxon>
        <taxon>Arthropoda</taxon>
        <taxon>Hexapoda</taxon>
        <taxon>Insecta</taxon>
        <taxon>Pterygota</taxon>
        <taxon>Neoptera</taxon>
        <taxon>Polyneoptera</taxon>
        <taxon>Dictyoptera</taxon>
        <taxon>Blattodea</taxon>
        <taxon>Blattoidea</taxon>
        <taxon>Termitoidae</taxon>
        <taxon>Rhinotermitidae</taxon>
        <taxon>Coptotermes</taxon>
    </lineage>
</organism>
<dbReference type="AlphaFoldDB" id="A0A6L2PRM5"/>
<feature type="domain" description="C2H2-type" evidence="10">
    <location>
        <begin position="402"/>
        <end position="426"/>
    </location>
</feature>
<dbReference type="PANTHER" id="PTHR24399">
    <property type="entry name" value="ZINC FINGER AND BTB DOMAIN-CONTAINING"/>
    <property type="match status" value="1"/>
</dbReference>
<feature type="region of interest" description="Disordered" evidence="9">
    <location>
        <begin position="568"/>
        <end position="606"/>
    </location>
</feature>
<gene>
    <name evidence="11" type="ORF">Cfor_08196</name>
</gene>
<reference evidence="12" key="1">
    <citation type="submission" date="2020-01" db="EMBL/GenBank/DDBJ databases">
        <title>Draft genome sequence of the Termite Coptotermes fromosanus.</title>
        <authorList>
            <person name="Itakura S."/>
            <person name="Yosikawa Y."/>
            <person name="Umezawa K."/>
        </authorList>
    </citation>
    <scope>NUCLEOTIDE SEQUENCE [LARGE SCALE GENOMIC DNA]</scope>
</reference>
<comment type="caution">
    <text evidence="11">The sequence shown here is derived from an EMBL/GenBank/DDBJ whole genome shotgun (WGS) entry which is preliminary data.</text>
</comment>
<keyword evidence="3" id="KW-0677">Repeat</keyword>
<dbReference type="OrthoDB" id="654211at2759"/>
<dbReference type="FunFam" id="3.30.160.60:FF:003317">
    <property type="entry name" value="Zinc finger protein 322"/>
    <property type="match status" value="1"/>
</dbReference>
<evidence type="ECO:0000256" key="7">
    <source>
        <dbReference type="ARBA" id="ARBA00023242"/>
    </source>
</evidence>